<gene>
    <name evidence="2" type="ORF">NW762_008966</name>
</gene>
<keyword evidence="1" id="KW-0175">Coiled coil</keyword>
<feature type="coiled-coil region" evidence="1">
    <location>
        <begin position="322"/>
        <end position="349"/>
    </location>
</feature>
<name>A0A9W8RUW2_9HYPO</name>
<dbReference type="OrthoDB" id="5094810at2759"/>
<evidence type="ECO:0000256" key="1">
    <source>
        <dbReference type="SAM" id="Coils"/>
    </source>
</evidence>
<protein>
    <submittedName>
        <fullName evidence="2">Uncharacterized protein</fullName>
    </submittedName>
</protein>
<evidence type="ECO:0000313" key="3">
    <source>
        <dbReference type="Proteomes" id="UP001152049"/>
    </source>
</evidence>
<dbReference type="EMBL" id="JAOQAZ010000018">
    <property type="protein sequence ID" value="KAJ4256870.1"/>
    <property type="molecule type" value="Genomic_DNA"/>
</dbReference>
<reference evidence="2" key="1">
    <citation type="submission" date="2022-09" db="EMBL/GenBank/DDBJ databases">
        <title>Fusarium specimens isolated from Avocado Roots.</title>
        <authorList>
            <person name="Stajich J."/>
            <person name="Roper C."/>
            <person name="Heimlech-Rivalta G."/>
        </authorList>
    </citation>
    <scope>NUCLEOTIDE SEQUENCE</scope>
    <source>
        <strain evidence="2">CF00136</strain>
    </source>
</reference>
<dbReference type="Proteomes" id="UP001152049">
    <property type="component" value="Unassembled WGS sequence"/>
</dbReference>
<keyword evidence="3" id="KW-1185">Reference proteome</keyword>
<dbReference type="AlphaFoldDB" id="A0A9W8RUW2"/>
<dbReference type="PANTHER" id="PTHR23159">
    <property type="entry name" value="CENTROSOMAL PROTEIN 2"/>
    <property type="match status" value="1"/>
</dbReference>
<sequence>MGLEPVRVPYNDEIRLGRGVNSFTLLPCLDNRVEASTFDRSCEDVQYESKIVHKLSEVASWLGIPYYPAIKKGVLELEDSVCVADETTFNSADANILIAIRVVNSKRCMRKDELKVRAEGGEWPGTHFNEIFGDSYCSELVEGGIAVVVLSITVLDRSEVKRTVELLEKSLHVKNDKKDSVKSILAAYRAGNSNSFSQALKGTRTHASVSCSGNGFLETNGDGDDIETILAAVSKFPETVTHGAGWAWVNLCRYASDPRIKELFGPIKYSMLDYTMVEEFAAKRFNDWMRFKCLLKGLQVIMNGSNTSGLQDDGNATTDLSLESLLMAREEIRREMAKIEQAMDVVSRDPWVILRQGSEGEYRDQPPSTDILVETPLSAVGANGVTPDSEVIDLLEPRFDMEQLAFDSTRLRDPEDWKHIIFAQEHQDAFDANNTFTVNQSLKATRREYQHKLNSSAETNTERAKKEIECLAQKFQDELNTANKQINHLTESGDTSAAELAQLRSEIETLRNHLKNVNTKAVNSEIHLADERKNSKALEGEIEKLKQKFQDQLKTANEQINHLTESGGTSAAELAQSRSEIDRLRNHLENANTQAAASKTHLADELRKSQALKGENEKLQAKLNMLDALPRKVSTFMSQRTSNKVLQALAWWESQAEHWRLGYLAGNMDVTVDGPDLFNSKDDLLPNKHPRRIDVCIRPECLLRIKTFYADGIGTRECGGTDKRGEWIGQRVDIGDSIIRCEVQGASKEHWGGAVLVDTLKLTTKQGAILLWQCQMLGDRQRNTWVEEAPGPSFSLRGFWGQAGLAIDRLGPVWSDT</sequence>
<comment type="caution">
    <text evidence="2">The sequence shown here is derived from an EMBL/GenBank/DDBJ whole genome shotgun (WGS) entry which is preliminary data.</text>
</comment>
<organism evidence="2 3">
    <name type="scientific">Fusarium torreyae</name>
    <dbReference type="NCBI Taxonomy" id="1237075"/>
    <lineage>
        <taxon>Eukaryota</taxon>
        <taxon>Fungi</taxon>
        <taxon>Dikarya</taxon>
        <taxon>Ascomycota</taxon>
        <taxon>Pezizomycotina</taxon>
        <taxon>Sordariomycetes</taxon>
        <taxon>Hypocreomycetidae</taxon>
        <taxon>Hypocreales</taxon>
        <taxon>Nectriaceae</taxon>
        <taxon>Fusarium</taxon>
    </lineage>
</organism>
<feature type="coiled-coil region" evidence="1">
    <location>
        <begin position="454"/>
        <end position="629"/>
    </location>
</feature>
<accession>A0A9W8RUW2</accession>
<evidence type="ECO:0000313" key="2">
    <source>
        <dbReference type="EMBL" id="KAJ4256870.1"/>
    </source>
</evidence>
<dbReference type="PANTHER" id="PTHR23159:SF31">
    <property type="entry name" value="CENTROSOME-ASSOCIATED PROTEIN CEP250 ISOFORM X1"/>
    <property type="match status" value="1"/>
</dbReference>
<proteinExistence type="predicted"/>